<keyword evidence="5 10" id="KW-0660">Purine salvage</keyword>
<feature type="domain" description="Carbohydrate kinase PfkB" evidence="11">
    <location>
        <begin position="228"/>
        <end position="340"/>
    </location>
</feature>
<dbReference type="AlphaFoldDB" id="B4K1S2"/>
<dbReference type="UniPathway" id="UPA00588">
    <property type="reaction ID" value="UER00659"/>
</dbReference>
<keyword evidence="7 10" id="KW-0418">Kinase</keyword>
<keyword evidence="4 10" id="KW-0808">Transferase</keyword>
<dbReference type="InterPro" id="IPR029056">
    <property type="entry name" value="Ribokinase-like"/>
</dbReference>
<evidence type="ECO:0000259" key="11">
    <source>
        <dbReference type="Pfam" id="PF00294"/>
    </source>
</evidence>
<feature type="active site" description="Proton acceptor" evidence="9">
    <location>
        <position position="302"/>
    </location>
</feature>
<keyword evidence="8 10" id="KW-0067">ATP-binding</keyword>
<evidence type="ECO:0000256" key="5">
    <source>
        <dbReference type="ARBA" id="ARBA00022726"/>
    </source>
</evidence>
<keyword evidence="13" id="KW-1185">Reference proteome</keyword>
<dbReference type="Pfam" id="PF00294">
    <property type="entry name" value="PfkB"/>
    <property type="match status" value="1"/>
</dbReference>
<protein>
    <recommendedName>
        <fullName evidence="3 10">Adenosine kinase</fullName>
        <shortName evidence="10">AK</shortName>
        <ecNumber evidence="3 10">2.7.1.20</ecNumber>
    </recommendedName>
    <alternativeName>
        <fullName evidence="10">Adenosine 5'-phosphotransferase</fullName>
    </alternativeName>
</protein>
<dbReference type="SMR" id="B4K1S2"/>
<dbReference type="GO" id="GO:0005829">
    <property type="term" value="C:cytosol"/>
    <property type="evidence" value="ECO:0007669"/>
    <property type="project" value="TreeGrafter"/>
</dbReference>
<evidence type="ECO:0000256" key="8">
    <source>
        <dbReference type="ARBA" id="ARBA00022840"/>
    </source>
</evidence>
<dbReference type="Proteomes" id="UP000001070">
    <property type="component" value="Unassembled WGS sequence"/>
</dbReference>
<evidence type="ECO:0000256" key="9">
    <source>
        <dbReference type="PIRSR" id="PIRSR601805-1"/>
    </source>
</evidence>
<organism evidence="13">
    <name type="scientific">Drosophila grimshawi</name>
    <name type="common">Hawaiian fruit fly</name>
    <name type="synonym">Idiomyia grimshawi</name>
    <dbReference type="NCBI Taxonomy" id="7222"/>
    <lineage>
        <taxon>Eukaryota</taxon>
        <taxon>Metazoa</taxon>
        <taxon>Ecdysozoa</taxon>
        <taxon>Arthropoda</taxon>
        <taxon>Hexapoda</taxon>
        <taxon>Insecta</taxon>
        <taxon>Pterygota</taxon>
        <taxon>Neoptera</taxon>
        <taxon>Endopterygota</taxon>
        <taxon>Diptera</taxon>
        <taxon>Brachycera</taxon>
        <taxon>Muscomorpha</taxon>
        <taxon>Ephydroidea</taxon>
        <taxon>Drosophilidae</taxon>
        <taxon>Drosophila</taxon>
        <taxon>Hawaiian Drosophila</taxon>
    </lineage>
</organism>
<evidence type="ECO:0000313" key="12">
    <source>
        <dbReference type="EMBL" id="EDW04841.1"/>
    </source>
</evidence>
<comment type="pathway">
    <text evidence="1 10">Purine metabolism; AMP biosynthesis via salvage pathway; AMP from adenosine: step 1/1.</text>
</comment>
<evidence type="ECO:0000256" key="7">
    <source>
        <dbReference type="ARBA" id="ARBA00022777"/>
    </source>
</evidence>
<dbReference type="FunCoup" id="B4K1S2">
    <property type="interactions" value="182"/>
</dbReference>
<dbReference type="InParanoid" id="B4K1S2"/>
<proteinExistence type="inferred from homology"/>
<keyword evidence="10" id="KW-0460">Magnesium</keyword>
<dbReference type="GO" id="GO:0044209">
    <property type="term" value="P:AMP salvage"/>
    <property type="evidence" value="ECO:0007669"/>
    <property type="project" value="UniProtKB-UniRule"/>
</dbReference>
<evidence type="ECO:0000256" key="6">
    <source>
        <dbReference type="ARBA" id="ARBA00022741"/>
    </source>
</evidence>
<reference evidence="12 13" key="1">
    <citation type="journal article" date="2007" name="Nature">
        <title>Evolution of genes and genomes on the Drosophila phylogeny.</title>
        <authorList>
            <consortium name="Drosophila 12 Genomes Consortium"/>
            <person name="Clark A.G."/>
            <person name="Eisen M.B."/>
            <person name="Smith D.R."/>
            <person name="Bergman C.M."/>
            <person name="Oliver B."/>
            <person name="Markow T.A."/>
            <person name="Kaufman T.C."/>
            <person name="Kellis M."/>
            <person name="Gelbart W."/>
            <person name="Iyer V.N."/>
            <person name="Pollard D.A."/>
            <person name="Sackton T.B."/>
            <person name="Larracuente A.M."/>
            <person name="Singh N.D."/>
            <person name="Abad J.P."/>
            <person name="Abt D.N."/>
            <person name="Adryan B."/>
            <person name="Aguade M."/>
            <person name="Akashi H."/>
            <person name="Anderson W.W."/>
            <person name="Aquadro C.F."/>
            <person name="Ardell D.H."/>
            <person name="Arguello R."/>
            <person name="Artieri C.G."/>
            <person name="Barbash D.A."/>
            <person name="Barker D."/>
            <person name="Barsanti P."/>
            <person name="Batterham P."/>
            <person name="Batzoglou S."/>
            <person name="Begun D."/>
            <person name="Bhutkar A."/>
            <person name="Blanco E."/>
            <person name="Bosak S.A."/>
            <person name="Bradley R.K."/>
            <person name="Brand A.D."/>
            <person name="Brent M.R."/>
            <person name="Brooks A.N."/>
            <person name="Brown R.H."/>
            <person name="Butlin R.K."/>
            <person name="Caggese C."/>
            <person name="Calvi B.R."/>
            <person name="Bernardo de Carvalho A."/>
            <person name="Caspi A."/>
            <person name="Castrezana S."/>
            <person name="Celniker S.E."/>
            <person name="Chang J.L."/>
            <person name="Chapple C."/>
            <person name="Chatterji S."/>
            <person name="Chinwalla A."/>
            <person name="Civetta A."/>
            <person name="Clifton S.W."/>
            <person name="Comeron J.M."/>
            <person name="Costello J.C."/>
            <person name="Coyne J.A."/>
            <person name="Daub J."/>
            <person name="David R.G."/>
            <person name="Delcher A.L."/>
            <person name="Delehaunty K."/>
            <person name="Do C.B."/>
            <person name="Ebling H."/>
            <person name="Edwards K."/>
            <person name="Eickbush T."/>
            <person name="Evans J.D."/>
            <person name="Filipski A."/>
            <person name="Findeiss S."/>
            <person name="Freyhult E."/>
            <person name="Fulton L."/>
            <person name="Fulton R."/>
            <person name="Garcia A.C."/>
            <person name="Gardiner A."/>
            <person name="Garfield D.A."/>
            <person name="Garvin B.E."/>
            <person name="Gibson G."/>
            <person name="Gilbert D."/>
            <person name="Gnerre S."/>
            <person name="Godfrey J."/>
            <person name="Good R."/>
            <person name="Gotea V."/>
            <person name="Gravely B."/>
            <person name="Greenberg A.J."/>
            <person name="Griffiths-Jones S."/>
            <person name="Gross S."/>
            <person name="Guigo R."/>
            <person name="Gustafson E.A."/>
            <person name="Haerty W."/>
            <person name="Hahn M.W."/>
            <person name="Halligan D.L."/>
            <person name="Halpern A.L."/>
            <person name="Halter G.M."/>
            <person name="Han M.V."/>
            <person name="Heger A."/>
            <person name="Hillier L."/>
            <person name="Hinrichs A.S."/>
            <person name="Holmes I."/>
            <person name="Hoskins R.A."/>
            <person name="Hubisz M.J."/>
            <person name="Hultmark D."/>
            <person name="Huntley M.A."/>
            <person name="Jaffe D.B."/>
            <person name="Jagadeeshan S."/>
            <person name="Jeck W.R."/>
            <person name="Johnson J."/>
            <person name="Jones C.D."/>
            <person name="Jordan W.C."/>
            <person name="Karpen G.H."/>
            <person name="Kataoka E."/>
            <person name="Keightley P.D."/>
            <person name="Kheradpour P."/>
            <person name="Kirkness E.F."/>
            <person name="Koerich L.B."/>
            <person name="Kristiansen K."/>
            <person name="Kudrna D."/>
            <person name="Kulathinal R.J."/>
            <person name="Kumar S."/>
            <person name="Kwok R."/>
            <person name="Lander E."/>
            <person name="Langley C.H."/>
            <person name="Lapoint R."/>
            <person name="Lazzaro B.P."/>
            <person name="Lee S.J."/>
            <person name="Levesque L."/>
            <person name="Li R."/>
            <person name="Lin C.F."/>
            <person name="Lin M.F."/>
            <person name="Lindblad-Toh K."/>
            <person name="Llopart A."/>
            <person name="Long M."/>
            <person name="Low L."/>
            <person name="Lozovsky E."/>
            <person name="Lu J."/>
            <person name="Luo M."/>
            <person name="Machado C.A."/>
            <person name="Makalowski W."/>
            <person name="Marzo M."/>
            <person name="Matsuda M."/>
            <person name="Matzkin L."/>
            <person name="McAllister B."/>
            <person name="McBride C.S."/>
            <person name="McKernan B."/>
            <person name="McKernan K."/>
            <person name="Mendez-Lago M."/>
            <person name="Minx P."/>
            <person name="Mollenhauer M.U."/>
            <person name="Montooth K."/>
            <person name="Mount S.M."/>
            <person name="Mu X."/>
            <person name="Myers E."/>
            <person name="Negre B."/>
            <person name="Newfeld S."/>
            <person name="Nielsen R."/>
            <person name="Noor M.A."/>
            <person name="O'Grady P."/>
            <person name="Pachter L."/>
            <person name="Papaceit M."/>
            <person name="Parisi M.J."/>
            <person name="Parisi M."/>
            <person name="Parts L."/>
            <person name="Pedersen J.S."/>
            <person name="Pesole G."/>
            <person name="Phillippy A.M."/>
            <person name="Ponting C.P."/>
            <person name="Pop M."/>
            <person name="Porcelli D."/>
            <person name="Powell J.R."/>
            <person name="Prohaska S."/>
            <person name="Pruitt K."/>
            <person name="Puig M."/>
            <person name="Quesneville H."/>
            <person name="Ram K.R."/>
            <person name="Rand D."/>
            <person name="Rasmussen M.D."/>
            <person name="Reed L.K."/>
            <person name="Reenan R."/>
            <person name="Reily A."/>
            <person name="Remington K.A."/>
            <person name="Rieger T.T."/>
            <person name="Ritchie M.G."/>
            <person name="Robin C."/>
            <person name="Rogers Y.H."/>
            <person name="Rohde C."/>
            <person name="Rozas J."/>
            <person name="Rubenfield M.J."/>
            <person name="Ruiz A."/>
            <person name="Russo S."/>
            <person name="Salzberg S.L."/>
            <person name="Sanchez-Gracia A."/>
            <person name="Saranga D.J."/>
            <person name="Sato H."/>
            <person name="Schaeffer S.W."/>
            <person name="Schatz M.C."/>
            <person name="Schlenke T."/>
            <person name="Schwartz R."/>
            <person name="Segarra C."/>
            <person name="Singh R.S."/>
            <person name="Sirot L."/>
            <person name="Sirota M."/>
            <person name="Sisneros N.B."/>
            <person name="Smith C.D."/>
            <person name="Smith T.F."/>
            <person name="Spieth J."/>
            <person name="Stage D.E."/>
            <person name="Stark A."/>
            <person name="Stephan W."/>
            <person name="Strausberg R.L."/>
            <person name="Strempel S."/>
            <person name="Sturgill D."/>
            <person name="Sutton G."/>
            <person name="Sutton G.G."/>
            <person name="Tao W."/>
            <person name="Teichmann S."/>
            <person name="Tobari Y.N."/>
            <person name="Tomimura Y."/>
            <person name="Tsolas J.M."/>
            <person name="Valente V.L."/>
            <person name="Venter E."/>
            <person name="Venter J.C."/>
            <person name="Vicario S."/>
            <person name="Vieira F.G."/>
            <person name="Vilella A.J."/>
            <person name="Villasante A."/>
            <person name="Walenz B."/>
            <person name="Wang J."/>
            <person name="Wasserman M."/>
            <person name="Watts T."/>
            <person name="Wilson D."/>
            <person name="Wilson R.K."/>
            <person name="Wing R.A."/>
            <person name="Wolfner M.F."/>
            <person name="Wong A."/>
            <person name="Wong G.K."/>
            <person name="Wu C.I."/>
            <person name="Wu G."/>
            <person name="Yamamoto D."/>
            <person name="Yang H.P."/>
            <person name="Yang S.P."/>
            <person name="Yorke J.A."/>
            <person name="Yoshida K."/>
            <person name="Zdobnov E."/>
            <person name="Zhang P."/>
            <person name="Zhang Y."/>
            <person name="Zimin A.V."/>
            <person name="Baldwin J."/>
            <person name="Abdouelleil A."/>
            <person name="Abdulkadir J."/>
            <person name="Abebe A."/>
            <person name="Abera B."/>
            <person name="Abreu J."/>
            <person name="Acer S.C."/>
            <person name="Aftuck L."/>
            <person name="Alexander A."/>
            <person name="An P."/>
            <person name="Anderson E."/>
            <person name="Anderson S."/>
            <person name="Arachi H."/>
            <person name="Azer M."/>
            <person name="Bachantsang P."/>
            <person name="Barry A."/>
            <person name="Bayul T."/>
            <person name="Berlin A."/>
            <person name="Bessette D."/>
            <person name="Bloom T."/>
            <person name="Blye J."/>
            <person name="Boguslavskiy L."/>
            <person name="Bonnet C."/>
            <person name="Boukhgalter B."/>
            <person name="Bourzgui I."/>
            <person name="Brown A."/>
            <person name="Cahill P."/>
            <person name="Channer S."/>
            <person name="Cheshatsang Y."/>
            <person name="Chuda L."/>
            <person name="Citroen M."/>
            <person name="Collymore A."/>
            <person name="Cooke P."/>
            <person name="Costello M."/>
            <person name="D'Aco K."/>
            <person name="Daza R."/>
            <person name="De Haan G."/>
            <person name="DeGray S."/>
            <person name="DeMaso C."/>
            <person name="Dhargay N."/>
            <person name="Dooley K."/>
            <person name="Dooley E."/>
            <person name="Doricent M."/>
            <person name="Dorje P."/>
            <person name="Dorjee K."/>
            <person name="Dupes A."/>
            <person name="Elong R."/>
            <person name="Falk J."/>
            <person name="Farina A."/>
            <person name="Faro S."/>
            <person name="Ferguson D."/>
            <person name="Fisher S."/>
            <person name="Foley C.D."/>
            <person name="Franke A."/>
            <person name="Friedrich D."/>
            <person name="Gadbois L."/>
            <person name="Gearin G."/>
            <person name="Gearin C.R."/>
            <person name="Giannoukos G."/>
            <person name="Goode T."/>
            <person name="Graham J."/>
            <person name="Grandbois E."/>
            <person name="Grewal S."/>
            <person name="Gyaltsen K."/>
            <person name="Hafez N."/>
            <person name="Hagos B."/>
            <person name="Hall J."/>
            <person name="Henson C."/>
            <person name="Hollinger A."/>
            <person name="Honan T."/>
            <person name="Huard M.D."/>
            <person name="Hughes L."/>
            <person name="Hurhula B."/>
            <person name="Husby M.E."/>
            <person name="Kamat A."/>
            <person name="Kanga B."/>
            <person name="Kashin S."/>
            <person name="Khazanovich D."/>
            <person name="Kisner P."/>
            <person name="Lance K."/>
            <person name="Lara M."/>
            <person name="Lee W."/>
            <person name="Lennon N."/>
            <person name="Letendre F."/>
            <person name="LeVine R."/>
            <person name="Lipovsky A."/>
            <person name="Liu X."/>
            <person name="Liu J."/>
            <person name="Liu S."/>
            <person name="Lokyitsang T."/>
            <person name="Lokyitsang Y."/>
            <person name="Lubonja R."/>
            <person name="Lui A."/>
            <person name="MacDonald P."/>
            <person name="Magnisalis V."/>
            <person name="Maru K."/>
            <person name="Matthews C."/>
            <person name="McCusker W."/>
            <person name="McDonough S."/>
            <person name="Mehta T."/>
            <person name="Meldrim J."/>
            <person name="Meneus L."/>
            <person name="Mihai O."/>
            <person name="Mihalev A."/>
            <person name="Mihova T."/>
            <person name="Mittelman R."/>
            <person name="Mlenga V."/>
            <person name="Montmayeur A."/>
            <person name="Mulrain L."/>
            <person name="Navidi A."/>
            <person name="Naylor J."/>
            <person name="Negash T."/>
            <person name="Nguyen T."/>
            <person name="Nguyen N."/>
            <person name="Nicol R."/>
            <person name="Norbu C."/>
            <person name="Norbu N."/>
            <person name="Novod N."/>
            <person name="O'Neill B."/>
            <person name="Osman S."/>
            <person name="Markiewicz E."/>
            <person name="Oyono O.L."/>
            <person name="Patti C."/>
            <person name="Phunkhang P."/>
            <person name="Pierre F."/>
            <person name="Priest M."/>
            <person name="Raghuraman S."/>
            <person name="Rege F."/>
            <person name="Reyes R."/>
            <person name="Rise C."/>
            <person name="Rogov P."/>
            <person name="Ross K."/>
            <person name="Ryan E."/>
            <person name="Settipalli S."/>
            <person name="Shea T."/>
            <person name="Sherpa N."/>
            <person name="Shi L."/>
            <person name="Shih D."/>
            <person name="Sparrow T."/>
            <person name="Spaulding J."/>
            <person name="Stalker J."/>
            <person name="Stange-Thomann N."/>
            <person name="Stavropoulos S."/>
            <person name="Stone C."/>
            <person name="Strader C."/>
            <person name="Tesfaye S."/>
            <person name="Thomson T."/>
            <person name="Thoulutsang Y."/>
            <person name="Thoulutsang D."/>
            <person name="Topham K."/>
            <person name="Topping I."/>
            <person name="Tsamla T."/>
            <person name="Vassiliev H."/>
            <person name="Vo A."/>
            <person name="Wangchuk T."/>
            <person name="Wangdi T."/>
            <person name="Weiand M."/>
            <person name="Wilkinson J."/>
            <person name="Wilson A."/>
            <person name="Yadav S."/>
            <person name="Young G."/>
            <person name="Yu Q."/>
            <person name="Zembek L."/>
            <person name="Zhong D."/>
            <person name="Zimmer A."/>
            <person name="Zwirko Z."/>
            <person name="Jaffe D.B."/>
            <person name="Alvarez P."/>
            <person name="Brockman W."/>
            <person name="Butler J."/>
            <person name="Chin C."/>
            <person name="Gnerre S."/>
            <person name="Grabherr M."/>
            <person name="Kleber M."/>
            <person name="Mauceli E."/>
            <person name="MacCallum I."/>
        </authorList>
    </citation>
    <scope>NUCLEOTIDE SEQUENCE [LARGE SCALE GENOMIC DNA]</scope>
    <source>
        <strain evidence="13">Tucson 15287-2541.00</strain>
    </source>
</reference>
<dbReference type="HOGENOM" id="CLU_045832_0_0_1"/>
<comment type="subunit">
    <text evidence="10">Monomer.</text>
</comment>
<keyword evidence="10" id="KW-0539">Nucleus</keyword>
<dbReference type="InterPro" id="IPR001805">
    <property type="entry name" value="Adenokinase"/>
</dbReference>
<comment type="similarity">
    <text evidence="2 10">Belongs to the carbohydrate kinase PfkB family.</text>
</comment>
<accession>B4K1S2</accession>
<dbReference type="Gene3D" id="3.30.1110.10">
    <property type="match status" value="1"/>
</dbReference>
<comment type="catalytic activity">
    <reaction evidence="10">
        <text>adenosine + ATP = AMP + ADP + H(+)</text>
        <dbReference type="Rhea" id="RHEA:20824"/>
        <dbReference type="ChEBI" id="CHEBI:15378"/>
        <dbReference type="ChEBI" id="CHEBI:16335"/>
        <dbReference type="ChEBI" id="CHEBI:30616"/>
        <dbReference type="ChEBI" id="CHEBI:456215"/>
        <dbReference type="ChEBI" id="CHEBI:456216"/>
        <dbReference type="EC" id="2.7.1.20"/>
    </reaction>
</comment>
<dbReference type="OrthoDB" id="432447at2759"/>
<evidence type="ECO:0000256" key="2">
    <source>
        <dbReference type="ARBA" id="ARBA00010688"/>
    </source>
</evidence>
<dbReference type="PhylomeDB" id="B4K1S2"/>
<comment type="subcellular location">
    <subcellularLocation>
        <location evidence="10">Nucleus</location>
    </subcellularLocation>
</comment>
<dbReference type="GO" id="GO:0004001">
    <property type="term" value="F:adenosine kinase activity"/>
    <property type="evidence" value="ECO:0007669"/>
    <property type="project" value="UniProtKB-UniRule"/>
</dbReference>
<evidence type="ECO:0000256" key="3">
    <source>
        <dbReference type="ARBA" id="ARBA00012119"/>
    </source>
</evidence>
<dbReference type="PANTHER" id="PTHR45769">
    <property type="entry name" value="ADENOSINE KINASE"/>
    <property type="match status" value="1"/>
</dbReference>
<comment type="cofactor">
    <cofactor evidence="10">
        <name>Mg(2+)</name>
        <dbReference type="ChEBI" id="CHEBI:18420"/>
    </cofactor>
    <text evidence="10">Binds 3 Mg(2+) ions per subunit.</text>
</comment>
<dbReference type="GO" id="GO:0005634">
    <property type="term" value="C:nucleus"/>
    <property type="evidence" value="ECO:0007669"/>
    <property type="project" value="UniProtKB-SubCell"/>
</dbReference>
<dbReference type="GO" id="GO:0006144">
    <property type="term" value="P:purine nucleobase metabolic process"/>
    <property type="evidence" value="ECO:0007669"/>
    <property type="project" value="TreeGrafter"/>
</dbReference>
<dbReference type="CDD" id="cd01168">
    <property type="entry name" value="adenosine_kinase"/>
    <property type="match status" value="1"/>
</dbReference>
<dbReference type="EMBL" id="CH917792">
    <property type="protein sequence ID" value="EDW04841.1"/>
    <property type="molecule type" value="Genomic_DNA"/>
</dbReference>
<dbReference type="SUPFAM" id="SSF53613">
    <property type="entry name" value="Ribokinase-like"/>
    <property type="match status" value="1"/>
</dbReference>
<dbReference type="OMA" id="APRYECV"/>
<dbReference type="eggNOG" id="KOG2854">
    <property type="taxonomic scope" value="Eukaryota"/>
</dbReference>
<evidence type="ECO:0000256" key="1">
    <source>
        <dbReference type="ARBA" id="ARBA00004801"/>
    </source>
</evidence>
<dbReference type="PANTHER" id="PTHR45769:SF5">
    <property type="entry name" value="ADENOSINE KINASE"/>
    <property type="match status" value="1"/>
</dbReference>
<dbReference type="STRING" id="7222.B4K1S2"/>
<evidence type="ECO:0000313" key="13">
    <source>
        <dbReference type="Proteomes" id="UP000001070"/>
    </source>
</evidence>
<gene>
    <name evidence="12" type="primary">Dgri\GH22195</name>
    <name evidence="12" type="ORF">Dgri_GH22195</name>
</gene>
<evidence type="ECO:0000256" key="4">
    <source>
        <dbReference type="ARBA" id="ARBA00022679"/>
    </source>
</evidence>
<name>B4K1S2_DROGR</name>
<comment type="function">
    <text evidence="10">ATP dependent phosphorylation of adenosine and other related nucleoside analogs to monophosphate derivatives.</text>
</comment>
<dbReference type="GO" id="GO:0006166">
    <property type="term" value="P:purine ribonucleoside salvage"/>
    <property type="evidence" value="ECO:0007669"/>
    <property type="project" value="UniProtKB-KW"/>
</dbReference>
<dbReference type="GO" id="GO:0005524">
    <property type="term" value="F:ATP binding"/>
    <property type="evidence" value="ECO:0007669"/>
    <property type="project" value="UniProtKB-UniRule"/>
</dbReference>
<sequence length="341" mass="37728">MDYLYNAYAKLFGVDTAPDGTQGDFQTPRKIVCFGNVLLDRVVPLQDLELLKRNDVTLGSKGEMDMEKLNNMTTEAASGSTCQHNLGGSALNTVRILKQLETPAQFFGAIGADKAGEHVRSIIEEQGVEARLQKIEDVQTGQCLCLMHNDNPTLYACIGASAHFSAKELRHAALHSTQSFLRPIERKQILYVEGFFVPQREEVCDYIMQELVRERRHLALNLSAPYIEFEELARMAGSENVEQMARKLLESGKKIILITNGASGVQLATNYVDELSPPGHLRFEDYRAQSADYLVDATGAGDAFVAGFLHDWLKKRSLSECVRNGCNVAAKVVTQVGCNLP</sequence>
<keyword evidence="6 10" id="KW-0547">Nucleotide-binding</keyword>
<dbReference type="EC" id="2.7.1.20" evidence="3 10"/>
<dbReference type="Gene3D" id="3.40.1190.20">
    <property type="match status" value="2"/>
</dbReference>
<evidence type="ECO:0000256" key="10">
    <source>
        <dbReference type="RuleBase" id="RU368116"/>
    </source>
</evidence>
<dbReference type="InterPro" id="IPR011611">
    <property type="entry name" value="PfkB_dom"/>
</dbReference>